<dbReference type="EMBL" id="AWUY01000236">
    <property type="protein sequence ID" value="ERJ72721.1"/>
    <property type="molecule type" value="Genomic_DNA"/>
</dbReference>
<comment type="caution">
    <text evidence="1">The sequence shown here is derived from an EMBL/GenBank/DDBJ whole genome shotgun (WGS) entry which is preliminary data.</text>
</comment>
<protein>
    <submittedName>
        <fullName evidence="1">Uncharacterized protein</fullName>
    </submittedName>
</protein>
<organism evidence="1 2">
    <name type="scientific">Prevotella disiens JCM 6334 = ATCC 29426</name>
    <dbReference type="NCBI Taxonomy" id="1235811"/>
    <lineage>
        <taxon>Bacteria</taxon>
        <taxon>Pseudomonadati</taxon>
        <taxon>Bacteroidota</taxon>
        <taxon>Bacteroidia</taxon>
        <taxon>Bacteroidales</taxon>
        <taxon>Prevotellaceae</taxon>
        <taxon>Prevotella</taxon>
    </lineage>
</organism>
<proteinExistence type="predicted"/>
<name>A0ABN0NPL9_9BACT</name>
<gene>
    <name evidence="1" type="ORF">HMPREF0653_02303</name>
</gene>
<evidence type="ECO:0000313" key="2">
    <source>
        <dbReference type="Proteomes" id="UP000016660"/>
    </source>
</evidence>
<evidence type="ECO:0000313" key="1">
    <source>
        <dbReference type="EMBL" id="ERJ72721.1"/>
    </source>
</evidence>
<keyword evidence="2" id="KW-1185">Reference proteome</keyword>
<reference evidence="1 2" key="1">
    <citation type="submission" date="2013-06" db="EMBL/GenBank/DDBJ databases">
        <authorList>
            <person name="Weinstock G."/>
            <person name="Sodergren E."/>
            <person name="Lobos E.A."/>
            <person name="Fulton L."/>
            <person name="Fulton R."/>
            <person name="Courtney L."/>
            <person name="Fronick C."/>
            <person name="O'Laughlin M."/>
            <person name="Godfrey J."/>
            <person name="Wilson R.M."/>
            <person name="Miner T."/>
            <person name="Farmer C."/>
            <person name="Delehaunty K."/>
            <person name="Cordes M."/>
            <person name="Minx P."/>
            <person name="Tomlinson C."/>
            <person name="Chen J."/>
            <person name="Wollam A."/>
            <person name="Pepin K.H."/>
            <person name="Bhonagiri V."/>
            <person name="Zhang X."/>
            <person name="Warren W."/>
            <person name="Mitreva M."/>
            <person name="Mardis E.R."/>
            <person name="Wilson R.K."/>
        </authorList>
    </citation>
    <scope>NUCLEOTIDE SEQUENCE [LARGE SCALE GENOMIC DNA]</scope>
    <source>
        <strain evidence="1 2">ATCC 29426</strain>
    </source>
</reference>
<feature type="non-terminal residue" evidence="1">
    <location>
        <position position="1"/>
    </location>
</feature>
<accession>A0ABN0NPL9</accession>
<sequence>VELAKKSRPYEATCAERNEIPPLQPTCYMRNGGNLRPYANLLTFLADLKTISNEPKKGENYKGGF</sequence>
<dbReference type="RefSeq" id="WP_021668180.1">
    <property type="nucleotide sequence ID" value="NZ_KI259280.1"/>
</dbReference>
<dbReference type="Proteomes" id="UP000016660">
    <property type="component" value="Unassembled WGS sequence"/>
</dbReference>